<proteinExistence type="predicted"/>
<dbReference type="PANTHER" id="PTHR41523">
    <property type="entry name" value="TWO-COMPONENT SYSTEM SENSOR PROTEIN"/>
    <property type="match status" value="1"/>
</dbReference>
<dbReference type="Gene3D" id="3.30.565.10">
    <property type="entry name" value="Histidine kinase-like ATPase, C-terminal domain"/>
    <property type="match status" value="1"/>
</dbReference>
<dbReference type="InterPro" id="IPR035965">
    <property type="entry name" value="PAS-like_dom_sf"/>
</dbReference>
<accession>A0ABU9Y0I7</accession>
<evidence type="ECO:0000313" key="11">
    <source>
        <dbReference type="Proteomes" id="UP001419910"/>
    </source>
</evidence>
<evidence type="ECO:0000256" key="3">
    <source>
        <dbReference type="ARBA" id="ARBA00022553"/>
    </source>
</evidence>
<dbReference type="InterPro" id="IPR013656">
    <property type="entry name" value="PAS_4"/>
</dbReference>
<evidence type="ECO:0000256" key="7">
    <source>
        <dbReference type="ARBA" id="ARBA00022840"/>
    </source>
</evidence>
<dbReference type="Proteomes" id="UP001419910">
    <property type="component" value="Unassembled WGS sequence"/>
</dbReference>
<keyword evidence="6 10" id="KW-0418">Kinase</keyword>
<keyword evidence="7" id="KW-0067">ATP-binding</keyword>
<keyword evidence="4" id="KW-0808">Transferase</keyword>
<evidence type="ECO:0000313" key="10">
    <source>
        <dbReference type="EMBL" id="MEN2789325.1"/>
    </source>
</evidence>
<evidence type="ECO:0000256" key="1">
    <source>
        <dbReference type="ARBA" id="ARBA00000085"/>
    </source>
</evidence>
<reference evidence="10 11" key="1">
    <citation type="submission" date="2024-05" db="EMBL/GenBank/DDBJ databases">
        <authorList>
            <person name="Liu Q."/>
            <person name="Xin Y.-H."/>
        </authorList>
    </citation>
    <scope>NUCLEOTIDE SEQUENCE [LARGE SCALE GENOMIC DNA]</scope>
    <source>
        <strain evidence="10 11">CGMCC 1.10181</strain>
    </source>
</reference>
<evidence type="ECO:0000256" key="6">
    <source>
        <dbReference type="ARBA" id="ARBA00022777"/>
    </source>
</evidence>
<protein>
    <recommendedName>
        <fullName evidence="2">histidine kinase</fullName>
        <ecNumber evidence="2">2.7.13.3</ecNumber>
    </recommendedName>
</protein>
<dbReference type="InterPro" id="IPR011495">
    <property type="entry name" value="Sig_transdc_His_kin_sub2_dim/P"/>
</dbReference>
<dbReference type="EC" id="2.7.13.3" evidence="2"/>
<dbReference type="SUPFAM" id="SSF55785">
    <property type="entry name" value="PYP-like sensor domain (PAS domain)"/>
    <property type="match status" value="1"/>
</dbReference>
<dbReference type="Gene3D" id="3.30.450.20">
    <property type="entry name" value="PAS domain"/>
    <property type="match status" value="1"/>
</dbReference>
<dbReference type="Pfam" id="PF08448">
    <property type="entry name" value="PAS_4"/>
    <property type="match status" value="1"/>
</dbReference>
<keyword evidence="11" id="KW-1185">Reference proteome</keyword>
<name>A0ABU9Y0I7_9SPHN</name>
<organism evidence="10 11">
    <name type="scientific">Sphingomonas oligophenolica</name>
    <dbReference type="NCBI Taxonomy" id="301154"/>
    <lineage>
        <taxon>Bacteria</taxon>
        <taxon>Pseudomonadati</taxon>
        <taxon>Pseudomonadota</taxon>
        <taxon>Alphaproteobacteria</taxon>
        <taxon>Sphingomonadales</taxon>
        <taxon>Sphingomonadaceae</taxon>
        <taxon>Sphingomonas</taxon>
    </lineage>
</organism>
<feature type="domain" description="PAS fold-4" evidence="9">
    <location>
        <begin position="22"/>
        <end position="131"/>
    </location>
</feature>
<evidence type="ECO:0000256" key="5">
    <source>
        <dbReference type="ARBA" id="ARBA00022741"/>
    </source>
</evidence>
<dbReference type="Pfam" id="PF07568">
    <property type="entry name" value="HisKA_2"/>
    <property type="match status" value="1"/>
</dbReference>
<dbReference type="EMBL" id="JBDIME010000004">
    <property type="protein sequence ID" value="MEN2789325.1"/>
    <property type="molecule type" value="Genomic_DNA"/>
</dbReference>
<evidence type="ECO:0000256" key="4">
    <source>
        <dbReference type="ARBA" id="ARBA00022679"/>
    </source>
</evidence>
<evidence type="ECO:0000256" key="2">
    <source>
        <dbReference type="ARBA" id="ARBA00012438"/>
    </source>
</evidence>
<dbReference type="PANTHER" id="PTHR41523:SF8">
    <property type="entry name" value="ETHYLENE RESPONSE SENSOR PROTEIN"/>
    <property type="match status" value="1"/>
</dbReference>
<dbReference type="InterPro" id="IPR036890">
    <property type="entry name" value="HATPase_C_sf"/>
</dbReference>
<gene>
    <name evidence="10" type="ORF">ABC974_06800</name>
</gene>
<keyword evidence="3" id="KW-0597">Phosphoprotein</keyword>
<keyword evidence="5" id="KW-0547">Nucleotide-binding</keyword>
<comment type="caution">
    <text evidence="10">The sequence shown here is derived from an EMBL/GenBank/DDBJ whole genome shotgun (WGS) entry which is preliminary data.</text>
</comment>
<dbReference type="SUPFAM" id="SSF55874">
    <property type="entry name" value="ATPase domain of HSP90 chaperone/DNA topoisomerase II/histidine kinase"/>
    <property type="match status" value="1"/>
</dbReference>
<evidence type="ECO:0000259" key="8">
    <source>
        <dbReference type="Pfam" id="PF07568"/>
    </source>
</evidence>
<sequence length="338" mass="36399">MTEQTHIHPEAAGSLALAVIASSRTPLLLLDGDLTVISASDSFCRDFEIDPADARGCKLAELGAGEWNGRQLNAMLKATVAGNTEIGGYEMDLKREGRPPRCVVLEAHKLDYADSGNVRIILSVLDITEARHAEKLKEALLREKAVLLKELQHRVANSLQIVASVLMLSARRVQSEETRIHLRDAHQRVMSIAAVQRHLAVSDLKDVRLRGYLTELCDSLAASMIHDHDQLSIVVQADFSITSAEESVSLGLIVTELVINALKHAFPMHRNGRIVVAYQATGPAWILSVADDGVGMHGGGVVKPGLGTGIIEALASQLDATVHTASSHPGTRISIVHA</sequence>
<evidence type="ECO:0000259" key="9">
    <source>
        <dbReference type="Pfam" id="PF08448"/>
    </source>
</evidence>
<feature type="domain" description="Signal transduction histidine kinase subgroup 2 dimerisation and phosphoacceptor" evidence="8">
    <location>
        <begin position="150"/>
        <end position="223"/>
    </location>
</feature>
<dbReference type="GO" id="GO:0016301">
    <property type="term" value="F:kinase activity"/>
    <property type="evidence" value="ECO:0007669"/>
    <property type="project" value="UniProtKB-KW"/>
</dbReference>
<dbReference type="RefSeq" id="WP_343887374.1">
    <property type="nucleotide sequence ID" value="NZ_BAAAEH010000002.1"/>
</dbReference>
<comment type="catalytic activity">
    <reaction evidence="1">
        <text>ATP + protein L-histidine = ADP + protein N-phospho-L-histidine.</text>
        <dbReference type="EC" id="2.7.13.3"/>
    </reaction>
</comment>